<evidence type="ECO:0000313" key="3">
    <source>
        <dbReference type="EMBL" id="BAC18461.1"/>
    </source>
</evidence>
<feature type="domain" description="Methylmalonyl-CoA mutase alpha/beta chain catalytic" evidence="2">
    <location>
        <begin position="218"/>
        <end position="493"/>
    </location>
</feature>
<dbReference type="CDD" id="cd03677">
    <property type="entry name" value="MM_CoA_mutase_beta"/>
    <property type="match status" value="1"/>
</dbReference>
<dbReference type="Gene3D" id="3.40.50.280">
    <property type="entry name" value="Cobalamin-binding domain"/>
    <property type="match status" value="1"/>
</dbReference>
<organism evidence="3 4">
    <name type="scientific">Corynebacterium efficiens (strain DSM 44549 / YS-314 / AJ 12310 / JCM 11189 / NBRC 100395)</name>
    <dbReference type="NCBI Taxonomy" id="196164"/>
    <lineage>
        <taxon>Bacteria</taxon>
        <taxon>Bacillati</taxon>
        <taxon>Actinomycetota</taxon>
        <taxon>Actinomycetes</taxon>
        <taxon>Mycobacteriales</taxon>
        <taxon>Corynebacteriaceae</taxon>
        <taxon>Corynebacterium</taxon>
    </lineage>
</organism>
<dbReference type="PANTHER" id="PTHR48101">
    <property type="entry name" value="METHYLMALONYL-COA MUTASE, MITOCHONDRIAL-RELATED"/>
    <property type="match status" value="1"/>
</dbReference>
<dbReference type="EMBL" id="BA000035">
    <property type="protein sequence ID" value="BAC18461.1"/>
    <property type="molecule type" value="Genomic_DNA"/>
</dbReference>
<reference evidence="3 4" key="1">
    <citation type="journal article" date="2003" name="Genome Res.">
        <title>Comparative complete genome sequence analysis of the amino acid replacements responsible for the thermostability of Corynebacterium efficiens.</title>
        <authorList>
            <person name="Nishio Y."/>
            <person name="Nakamura Y."/>
            <person name="Kawarabayasi Y."/>
            <person name="Usuda Y."/>
            <person name="Kimura E."/>
            <person name="Sugimoto S."/>
            <person name="Matsui K."/>
            <person name="Yamagishi A."/>
            <person name="Kikuchi H."/>
            <person name="Ikeo K."/>
            <person name="Gojobori T."/>
        </authorList>
    </citation>
    <scope>NUCLEOTIDE SEQUENCE [LARGE SCALE GENOMIC DNA]</scope>
    <source>
        <strain evidence="4">DSM 44549 / YS-314 / AJ 12310 / JCM 11189 / NBRC 100395</strain>
    </source>
</reference>
<dbReference type="PANTHER" id="PTHR48101:SF4">
    <property type="entry name" value="METHYLMALONYL-COA MUTASE, MITOCHONDRIAL"/>
    <property type="match status" value="1"/>
</dbReference>
<dbReference type="GO" id="GO:0031419">
    <property type="term" value="F:cobalamin binding"/>
    <property type="evidence" value="ECO:0007669"/>
    <property type="project" value="UniProtKB-KW"/>
</dbReference>
<dbReference type="AlphaFoldDB" id="Q8FTB8"/>
<dbReference type="Pfam" id="PF01642">
    <property type="entry name" value="MM_CoA_mutase"/>
    <property type="match status" value="1"/>
</dbReference>
<evidence type="ECO:0000259" key="2">
    <source>
        <dbReference type="Pfam" id="PF01642"/>
    </source>
</evidence>
<dbReference type="InterPro" id="IPR016176">
    <property type="entry name" value="Cbl-dep_enz_cat"/>
</dbReference>
<dbReference type="KEGG" id="cef:CE1651"/>
<dbReference type="InterPro" id="IPR006099">
    <property type="entry name" value="MeMalonylCoA_mutase_a/b_cat"/>
</dbReference>
<dbReference type="eggNOG" id="COG1884">
    <property type="taxonomic scope" value="Bacteria"/>
</dbReference>
<dbReference type="HOGENOM" id="CLU_009523_6_0_11"/>
<evidence type="ECO:0000313" key="4">
    <source>
        <dbReference type="Proteomes" id="UP000001409"/>
    </source>
</evidence>
<name>Q8FTB8_COREF</name>
<dbReference type="STRING" id="196164.gene:10742072"/>
<dbReference type="SUPFAM" id="SSF51703">
    <property type="entry name" value="Cobalamin (vitamin B12)-dependent enzymes"/>
    <property type="match status" value="1"/>
</dbReference>
<dbReference type="Proteomes" id="UP000001409">
    <property type="component" value="Chromosome"/>
</dbReference>
<dbReference type="Gene3D" id="3.20.20.240">
    <property type="entry name" value="Methylmalonyl-CoA mutase"/>
    <property type="match status" value="1"/>
</dbReference>
<accession>Q8FTB8</accession>
<evidence type="ECO:0000256" key="1">
    <source>
        <dbReference type="ARBA" id="ARBA00011870"/>
    </source>
</evidence>
<keyword evidence="4" id="KW-1185">Reference proteome</keyword>
<protein>
    <submittedName>
        <fullName evidence="3">Putative methylmalonyl-CoA mutase small subunit</fullName>
    </submittedName>
</protein>
<dbReference type="GO" id="GO:0004494">
    <property type="term" value="F:methylmalonyl-CoA mutase activity"/>
    <property type="evidence" value="ECO:0007669"/>
    <property type="project" value="UniProtKB-EC"/>
</dbReference>
<proteinExistence type="predicted"/>
<comment type="subunit">
    <text evidence="1">Heterodimer of an alpha and a beta chain.</text>
</comment>
<sequence length="624" mass="65590">MGSISTLTDLRNASLPEEFTDSLDAWRKAVVGVFARVSKKDVSDVPSDVWRRLIVTTNDGLDISPLYTRADENGAPIDELPGEFPFTRGAAIDADRAGWGVTETFGSYDDAVSEVNRQILHALNSGTTTLRLDLTGQLGPEDLKAALEGVYLNMAPIILSAGARTTEAADALYALVDAAGTGTAAVTLGASPLTSAVDGSGSVDLDATVELARAASARENVRAVLVDAVSFSNQDASDAQEIALALAAGIDYVRALVDAGLSTGQALDQIAFRFAVTDDQFGQIVKLRTARRLWARVAEVLGHPDLGAAPQHTVTAPVMFSQRDPWVNMLRSTVAAFAAGVGGATDVEVLTFDAAIDGGNPGTTRNFAHRIARNTNLLLLEESHLGHVIDPAGGSYYVESLTNDLSGKAWALFADIEAKGGYRAQLDNGAIAAALDEMHETTRQQIAKRQKQLTGINEFPNLAEAPLPAEKRQEPAGIRRWAAEFEALRNRSDAFLEANGARPTIGLIPVGPLAKHNIRTGFTTNLLASGGIAVTNPGELTPGTPEFDEAATGSDIVVICGTDQEYAATGEQVVEKLRAAGAKQILLAGAPASFENAQHAPDGYLNMKIDAASTLATLLDGLGA</sequence>